<evidence type="ECO:0000313" key="3">
    <source>
        <dbReference type="Proteomes" id="UP000585272"/>
    </source>
</evidence>
<dbReference type="AlphaFoldDB" id="A0A840I8H4"/>
<sequence>MLGADLTSAGRLRLLPLACLTLVVVAAALTSPLTLAMLAPALVLLGLLLAGRTPGEELILRLRRRRTARMPRAARTIERQYAVLLAQRPGRLIGCALAVRPPPAAAALTHAA</sequence>
<name>A0A840I8H4_9ACTN</name>
<keyword evidence="1" id="KW-1133">Transmembrane helix</keyword>
<accession>A0A840I8H4</accession>
<evidence type="ECO:0000256" key="1">
    <source>
        <dbReference type="SAM" id="Phobius"/>
    </source>
</evidence>
<keyword evidence="1" id="KW-0472">Membrane</keyword>
<dbReference type="RefSeq" id="WP_183339189.1">
    <property type="nucleotide sequence ID" value="NZ_JACHNU010000001.1"/>
</dbReference>
<dbReference type="EMBL" id="JACHNU010000001">
    <property type="protein sequence ID" value="MBB4661209.1"/>
    <property type="molecule type" value="Genomic_DNA"/>
</dbReference>
<feature type="transmembrane region" description="Helical" evidence="1">
    <location>
        <begin position="12"/>
        <end position="29"/>
    </location>
</feature>
<comment type="caution">
    <text evidence="2">The sequence shown here is derived from an EMBL/GenBank/DDBJ whole genome shotgun (WGS) entry which is preliminary data.</text>
</comment>
<evidence type="ECO:0000313" key="2">
    <source>
        <dbReference type="EMBL" id="MBB4661209.1"/>
    </source>
</evidence>
<keyword evidence="1" id="KW-0812">Transmembrane</keyword>
<protein>
    <submittedName>
        <fullName evidence="2">Uncharacterized protein</fullName>
    </submittedName>
</protein>
<gene>
    <name evidence="2" type="ORF">BDZ31_000782</name>
</gene>
<keyword evidence="3" id="KW-1185">Reference proteome</keyword>
<proteinExistence type="predicted"/>
<organism evidence="2 3">
    <name type="scientific">Conexibacter arvalis</name>
    <dbReference type="NCBI Taxonomy" id="912552"/>
    <lineage>
        <taxon>Bacteria</taxon>
        <taxon>Bacillati</taxon>
        <taxon>Actinomycetota</taxon>
        <taxon>Thermoleophilia</taxon>
        <taxon>Solirubrobacterales</taxon>
        <taxon>Conexibacteraceae</taxon>
        <taxon>Conexibacter</taxon>
    </lineage>
</organism>
<feature type="transmembrane region" description="Helical" evidence="1">
    <location>
        <begin position="35"/>
        <end position="55"/>
    </location>
</feature>
<dbReference type="Proteomes" id="UP000585272">
    <property type="component" value="Unassembled WGS sequence"/>
</dbReference>
<reference evidence="2 3" key="1">
    <citation type="submission" date="2020-08" db="EMBL/GenBank/DDBJ databases">
        <title>Genomic Encyclopedia of Archaeal and Bacterial Type Strains, Phase II (KMG-II): from individual species to whole genera.</title>
        <authorList>
            <person name="Goeker M."/>
        </authorList>
    </citation>
    <scope>NUCLEOTIDE SEQUENCE [LARGE SCALE GENOMIC DNA]</scope>
    <source>
        <strain evidence="2 3">DSM 23288</strain>
    </source>
</reference>